<gene>
    <name evidence="1" type="ORF">QBC38DRAFT_508835</name>
</gene>
<evidence type="ECO:0000313" key="2">
    <source>
        <dbReference type="Proteomes" id="UP001301958"/>
    </source>
</evidence>
<protein>
    <submittedName>
        <fullName evidence="1">FluG domain-containing protein</fullName>
    </submittedName>
</protein>
<proteinExistence type="predicted"/>
<dbReference type="AlphaFoldDB" id="A0AAN7H0V9"/>
<reference evidence="1" key="1">
    <citation type="journal article" date="2023" name="Mol. Phylogenet. Evol.">
        <title>Genome-scale phylogeny and comparative genomics of the fungal order Sordariales.</title>
        <authorList>
            <person name="Hensen N."/>
            <person name="Bonometti L."/>
            <person name="Westerberg I."/>
            <person name="Brannstrom I.O."/>
            <person name="Guillou S."/>
            <person name="Cros-Aarteil S."/>
            <person name="Calhoun S."/>
            <person name="Haridas S."/>
            <person name="Kuo A."/>
            <person name="Mondo S."/>
            <person name="Pangilinan J."/>
            <person name="Riley R."/>
            <person name="LaButti K."/>
            <person name="Andreopoulos B."/>
            <person name="Lipzen A."/>
            <person name="Chen C."/>
            <person name="Yan M."/>
            <person name="Daum C."/>
            <person name="Ng V."/>
            <person name="Clum A."/>
            <person name="Steindorff A."/>
            <person name="Ohm R.A."/>
            <person name="Martin F."/>
            <person name="Silar P."/>
            <person name="Natvig D.O."/>
            <person name="Lalanne C."/>
            <person name="Gautier V."/>
            <person name="Ament-Velasquez S.L."/>
            <person name="Kruys A."/>
            <person name="Hutchinson M.I."/>
            <person name="Powell A.J."/>
            <person name="Barry K."/>
            <person name="Miller A.N."/>
            <person name="Grigoriev I.V."/>
            <person name="Debuchy R."/>
            <person name="Gladieux P."/>
            <person name="Hiltunen Thoren M."/>
            <person name="Johannesson H."/>
        </authorList>
    </citation>
    <scope>NUCLEOTIDE SEQUENCE</scope>
    <source>
        <strain evidence="1">CBS 990.96</strain>
    </source>
</reference>
<dbReference type="EMBL" id="MU865316">
    <property type="protein sequence ID" value="KAK4228723.1"/>
    <property type="molecule type" value="Genomic_DNA"/>
</dbReference>
<organism evidence="1 2">
    <name type="scientific">Podospora fimiseda</name>
    <dbReference type="NCBI Taxonomy" id="252190"/>
    <lineage>
        <taxon>Eukaryota</taxon>
        <taxon>Fungi</taxon>
        <taxon>Dikarya</taxon>
        <taxon>Ascomycota</taxon>
        <taxon>Pezizomycotina</taxon>
        <taxon>Sordariomycetes</taxon>
        <taxon>Sordariomycetidae</taxon>
        <taxon>Sordariales</taxon>
        <taxon>Podosporaceae</taxon>
        <taxon>Podospora</taxon>
    </lineage>
</organism>
<sequence>MIRHDPKWATLPPDPEIETVEAEKAQLKGGQYRIKGSEHEDRIRELARLIAAKAVRRKNDIRRAYREDYFYNRPTRDIEANGQEEREYVELAIDLYIPERKRETVKRNRIQRRARADVKQCPHCIGDETMSFETKTFKYCRPAVMYDHFDRKHTQQLGSKSEPDCRGSTQSRVLNHFKNHVEKVHGVN</sequence>
<comment type="caution">
    <text evidence="1">The sequence shown here is derived from an EMBL/GenBank/DDBJ whole genome shotgun (WGS) entry which is preliminary data.</text>
</comment>
<reference evidence="1" key="2">
    <citation type="submission" date="2023-05" db="EMBL/GenBank/DDBJ databases">
        <authorList>
            <consortium name="Lawrence Berkeley National Laboratory"/>
            <person name="Steindorff A."/>
            <person name="Hensen N."/>
            <person name="Bonometti L."/>
            <person name="Westerberg I."/>
            <person name="Brannstrom I.O."/>
            <person name="Guillou S."/>
            <person name="Cros-Aarteil S."/>
            <person name="Calhoun S."/>
            <person name="Haridas S."/>
            <person name="Kuo A."/>
            <person name="Mondo S."/>
            <person name="Pangilinan J."/>
            <person name="Riley R."/>
            <person name="Labutti K."/>
            <person name="Andreopoulos B."/>
            <person name="Lipzen A."/>
            <person name="Chen C."/>
            <person name="Yanf M."/>
            <person name="Daum C."/>
            <person name="Ng V."/>
            <person name="Clum A."/>
            <person name="Ohm R."/>
            <person name="Martin F."/>
            <person name="Silar P."/>
            <person name="Natvig D."/>
            <person name="Lalanne C."/>
            <person name="Gautier V."/>
            <person name="Ament-Velasquez S.L."/>
            <person name="Kruys A."/>
            <person name="Hutchinson M.I."/>
            <person name="Powell A.J."/>
            <person name="Barry K."/>
            <person name="Miller A.N."/>
            <person name="Grigoriev I.V."/>
            <person name="Debuchy R."/>
            <person name="Gladieux P."/>
            <person name="Thoren M.H."/>
            <person name="Johannesson H."/>
        </authorList>
    </citation>
    <scope>NUCLEOTIDE SEQUENCE</scope>
    <source>
        <strain evidence="1">CBS 990.96</strain>
    </source>
</reference>
<evidence type="ECO:0000313" key="1">
    <source>
        <dbReference type="EMBL" id="KAK4228723.1"/>
    </source>
</evidence>
<name>A0AAN7H0V9_9PEZI</name>
<keyword evidence="2" id="KW-1185">Reference proteome</keyword>
<dbReference type="Proteomes" id="UP001301958">
    <property type="component" value="Unassembled WGS sequence"/>
</dbReference>
<accession>A0AAN7H0V9</accession>